<dbReference type="InterPro" id="IPR044742">
    <property type="entry name" value="DEAD/DEAH_RhlB"/>
</dbReference>
<dbReference type="SMART" id="SM00487">
    <property type="entry name" value="DEXDc"/>
    <property type="match status" value="1"/>
</dbReference>
<dbReference type="CDD" id="cd18787">
    <property type="entry name" value="SF2_C_DEAD"/>
    <property type="match status" value="1"/>
</dbReference>
<sequence length="378" mass="41669">MINHFQSANWPDAIGANLLAKGIKEPTAIQAAVIPAALAGGNIVARSQTGTGKTLAYLMPLLAKIDVSKQATQAVIVAPSQELAMQIVQVLKETTDHTTITSMPFIGGANIKRQIEKLKKGKPHIVVGTPGRLLELVRLKKIKLAMVHTCVIDEVDRFVEDEQWAETEELGKRIGRDAQYLFVSATVPDKLEEKLALFAPAIKRIEAKGSLVPASVEHLCLWVEARNRVDVTRKLIAAENIEKGIVFVNHLQRLNETVEKLRFRKVKAVALSSESGKQEREKAIASFSANEAHILVATDVAARGLDLEGVTHIIQLEAPSDPDSYLHRAGRTGRMQRSGKVVTLFEQREHYKKEKYEKQLGIDIKAASLVRGRLVLTD</sequence>
<proteinExistence type="predicted"/>
<dbReference type="InterPro" id="IPR011545">
    <property type="entry name" value="DEAD/DEAH_box_helicase_dom"/>
</dbReference>
<dbReference type="OMA" id="PRDHQMI"/>
<reference evidence="7 8" key="1">
    <citation type="submission" date="2017-07" db="EMBL/GenBank/DDBJ databases">
        <title>Isolation and whole genome analysis of endospore-forming bacteria from heroin.</title>
        <authorList>
            <person name="Kalinowski J."/>
            <person name="Ahrens B."/>
            <person name="Al-Dilaimi A."/>
            <person name="Winkler A."/>
            <person name="Wibberg D."/>
            <person name="Schleenbecker U."/>
            <person name="Ruckert C."/>
            <person name="Wolfel R."/>
            <person name="Grass G."/>
        </authorList>
    </citation>
    <scope>NUCLEOTIDE SEQUENCE [LARGE SCALE GENOMIC DNA]</scope>
    <source>
        <strain evidence="7 8">7539</strain>
    </source>
</reference>
<feature type="domain" description="Helicase ATP-binding" evidence="5">
    <location>
        <begin position="34"/>
        <end position="205"/>
    </location>
</feature>
<protein>
    <submittedName>
        <fullName evidence="7">ATP-dependent helicase</fullName>
    </submittedName>
</protein>
<dbReference type="PANTHER" id="PTHR47963">
    <property type="entry name" value="DEAD-BOX ATP-DEPENDENT RNA HELICASE 47, MITOCHONDRIAL"/>
    <property type="match status" value="1"/>
</dbReference>
<dbReference type="InterPro" id="IPR027417">
    <property type="entry name" value="P-loop_NTPase"/>
</dbReference>
<keyword evidence="4" id="KW-0067">ATP-binding</keyword>
<dbReference type="GO" id="GO:0005829">
    <property type="term" value="C:cytosol"/>
    <property type="evidence" value="ECO:0007669"/>
    <property type="project" value="TreeGrafter"/>
</dbReference>
<dbReference type="GO" id="GO:0016787">
    <property type="term" value="F:hydrolase activity"/>
    <property type="evidence" value="ECO:0007669"/>
    <property type="project" value="UniProtKB-KW"/>
</dbReference>
<evidence type="ECO:0000256" key="4">
    <source>
        <dbReference type="ARBA" id="ARBA00022840"/>
    </source>
</evidence>
<dbReference type="InterPro" id="IPR050547">
    <property type="entry name" value="DEAD_box_RNA_helicases"/>
</dbReference>
<dbReference type="GO" id="GO:0009409">
    <property type="term" value="P:response to cold"/>
    <property type="evidence" value="ECO:0007669"/>
    <property type="project" value="TreeGrafter"/>
</dbReference>
<feature type="domain" description="Helicase C-terminal" evidence="6">
    <location>
        <begin position="230"/>
        <end position="375"/>
    </location>
</feature>
<comment type="caution">
    <text evidence="7">The sequence shown here is derived from an EMBL/GenBank/DDBJ whole genome shotgun (WGS) entry which is preliminary data.</text>
</comment>
<dbReference type="EMBL" id="NPCC01000006">
    <property type="protein sequence ID" value="PAE89864.1"/>
    <property type="molecule type" value="Genomic_DNA"/>
</dbReference>
<dbReference type="PROSITE" id="PS51194">
    <property type="entry name" value="HELICASE_CTER"/>
    <property type="match status" value="1"/>
</dbReference>
<evidence type="ECO:0000313" key="8">
    <source>
        <dbReference type="Proteomes" id="UP000216207"/>
    </source>
</evidence>
<evidence type="ECO:0000256" key="1">
    <source>
        <dbReference type="ARBA" id="ARBA00022741"/>
    </source>
</evidence>
<dbReference type="InterPro" id="IPR014001">
    <property type="entry name" value="Helicase_ATP-bd"/>
</dbReference>
<evidence type="ECO:0000256" key="2">
    <source>
        <dbReference type="ARBA" id="ARBA00022801"/>
    </source>
</evidence>
<evidence type="ECO:0000259" key="5">
    <source>
        <dbReference type="PROSITE" id="PS51192"/>
    </source>
</evidence>
<evidence type="ECO:0000256" key="3">
    <source>
        <dbReference type="ARBA" id="ARBA00022806"/>
    </source>
</evidence>
<organism evidence="7 8">
    <name type="scientific">Shouchella clausii</name>
    <name type="common">Alkalihalobacillus clausii</name>
    <dbReference type="NCBI Taxonomy" id="79880"/>
    <lineage>
        <taxon>Bacteria</taxon>
        <taxon>Bacillati</taxon>
        <taxon>Bacillota</taxon>
        <taxon>Bacilli</taxon>
        <taxon>Bacillales</taxon>
        <taxon>Bacillaceae</taxon>
        <taxon>Shouchella</taxon>
    </lineage>
</organism>
<dbReference type="GO" id="GO:0003724">
    <property type="term" value="F:RNA helicase activity"/>
    <property type="evidence" value="ECO:0007669"/>
    <property type="project" value="TreeGrafter"/>
</dbReference>
<dbReference type="GO" id="GO:0005524">
    <property type="term" value="F:ATP binding"/>
    <property type="evidence" value="ECO:0007669"/>
    <property type="project" value="UniProtKB-KW"/>
</dbReference>
<dbReference type="GO" id="GO:0033592">
    <property type="term" value="F:RNA strand annealing activity"/>
    <property type="evidence" value="ECO:0007669"/>
    <property type="project" value="TreeGrafter"/>
</dbReference>
<dbReference type="PANTHER" id="PTHR47963:SF7">
    <property type="entry name" value="ATP-DEPENDENT RNA HELICASE YFML-RELATED"/>
    <property type="match status" value="1"/>
</dbReference>
<dbReference type="Pfam" id="PF00270">
    <property type="entry name" value="DEAD"/>
    <property type="match status" value="1"/>
</dbReference>
<dbReference type="SMART" id="SM00490">
    <property type="entry name" value="HELICc"/>
    <property type="match status" value="1"/>
</dbReference>
<evidence type="ECO:0000259" key="6">
    <source>
        <dbReference type="PROSITE" id="PS51194"/>
    </source>
</evidence>
<dbReference type="SUPFAM" id="SSF52540">
    <property type="entry name" value="P-loop containing nucleoside triphosphate hydrolases"/>
    <property type="match status" value="1"/>
</dbReference>
<evidence type="ECO:0000313" key="7">
    <source>
        <dbReference type="EMBL" id="PAE89864.1"/>
    </source>
</evidence>
<gene>
    <name evidence="7" type="ORF">CHH72_06305</name>
</gene>
<dbReference type="CDD" id="cd00268">
    <property type="entry name" value="DEADc"/>
    <property type="match status" value="1"/>
</dbReference>
<keyword evidence="3 7" id="KW-0347">Helicase</keyword>
<dbReference type="RefSeq" id="WP_011247753.1">
    <property type="nucleotide sequence ID" value="NZ_BOQQ01000002.1"/>
</dbReference>
<dbReference type="Pfam" id="PF00271">
    <property type="entry name" value="Helicase_C"/>
    <property type="match status" value="1"/>
</dbReference>
<dbReference type="PROSITE" id="PS51192">
    <property type="entry name" value="HELICASE_ATP_BIND_1"/>
    <property type="match status" value="1"/>
</dbReference>
<keyword evidence="1" id="KW-0547">Nucleotide-binding</keyword>
<dbReference type="AlphaFoldDB" id="A0A268P276"/>
<name>A0A268P276_SHOCL</name>
<dbReference type="Proteomes" id="UP000216207">
    <property type="component" value="Unassembled WGS sequence"/>
</dbReference>
<dbReference type="GO" id="GO:0005840">
    <property type="term" value="C:ribosome"/>
    <property type="evidence" value="ECO:0007669"/>
    <property type="project" value="TreeGrafter"/>
</dbReference>
<accession>A0A268P276</accession>
<dbReference type="InterPro" id="IPR001650">
    <property type="entry name" value="Helicase_C-like"/>
</dbReference>
<keyword evidence="2" id="KW-0378">Hydrolase</keyword>
<dbReference type="Gene3D" id="3.40.50.300">
    <property type="entry name" value="P-loop containing nucleotide triphosphate hydrolases"/>
    <property type="match status" value="2"/>
</dbReference>